<accession>A0A1D2ABP3</accession>
<feature type="region of interest" description="Disordered" evidence="1">
    <location>
        <begin position="196"/>
        <end position="241"/>
    </location>
</feature>
<feature type="compositionally biased region" description="Low complexity" evidence="1">
    <location>
        <begin position="71"/>
        <end position="83"/>
    </location>
</feature>
<feature type="non-terminal residue" evidence="2">
    <location>
        <position position="347"/>
    </location>
</feature>
<feature type="compositionally biased region" description="Pro residues" evidence="1">
    <location>
        <begin position="103"/>
        <end position="116"/>
    </location>
</feature>
<name>A0A1D2ABP3_AUXPR</name>
<protein>
    <submittedName>
        <fullName evidence="2">Uncharacterized protein</fullName>
    </submittedName>
</protein>
<organism evidence="2">
    <name type="scientific">Auxenochlorella protothecoides</name>
    <name type="common">Green microalga</name>
    <name type="synonym">Chlorella protothecoides</name>
    <dbReference type="NCBI Taxonomy" id="3075"/>
    <lineage>
        <taxon>Eukaryota</taxon>
        <taxon>Viridiplantae</taxon>
        <taxon>Chlorophyta</taxon>
        <taxon>core chlorophytes</taxon>
        <taxon>Trebouxiophyceae</taxon>
        <taxon>Chlorellales</taxon>
        <taxon>Chlorellaceae</taxon>
        <taxon>Auxenochlorella</taxon>
    </lineage>
</organism>
<evidence type="ECO:0000256" key="1">
    <source>
        <dbReference type="SAM" id="MobiDB-lite"/>
    </source>
</evidence>
<dbReference type="AlphaFoldDB" id="A0A1D2ABP3"/>
<dbReference type="EMBL" id="GDKF01002044">
    <property type="protein sequence ID" value="JAT76578.1"/>
    <property type="molecule type" value="Transcribed_RNA"/>
</dbReference>
<reference evidence="2" key="1">
    <citation type="submission" date="2015-08" db="EMBL/GenBank/DDBJ databases">
        <authorList>
            <person name="Babu N.S."/>
            <person name="Beckwith C.J."/>
            <person name="Beseler K.G."/>
            <person name="Brison A."/>
            <person name="Carone J.V."/>
            <person name="Caskin T.P."/>
            <person name="Diamond M."/>
            <person name="Durham M.E."/>
            <person name="Foxe J.M."/>
            <person name="Go M."/>
            <person name="Henderson B.A."/>
            <person name="Jones I.B."/>
            <person name="McGettigan J.A."/>
            <person name="Micheletti S.J."/>
            <person name="Nasrallah M.E."/>
            <person name="Ortiz D."/>
            <person name="Piller C.R."/>
            <person name="Privatt S.R."/>
            <person name="Schneider S.L."/>
            <person name="Sharp S."/>
            <person name="Smith T.C."/>
            <person name="Stanton J.D."/>
            <person name="Ullery H.E."/>
            <person name="Wilson R.J."/>
            <person name="Serrano M.G."/>
            <person name="Buck G."/>
            <person name="Lee V."/>
            <person name="Wang Y."/>
            <person name="Carvalho R."/>
            <person name="Voegtly L."/>
            <person name="Shi R."/>
            <person name="Duckworth R."/>
            <person name="Johnson A."/>
            <person name="Loviza R."/>
            <person name="Walstead R."/>
            <person name="Shah Z."/>
            <person name="Kiflezghi M."/>
            <person name="Wade K."/>
            <person name="Ball S.L."/>
            <person name="Bradley K.W."/>
            <person name="Asai D.J."/>
            <person name="Bowman C.A."/>
            <person name="Russell D.A."/>
            <person name="Pope W.H."/>
            <person name="Jacobs-Sera D."/>
            <person name="Hendrix R.W."/>
            <person name="Hatfull G.F."/>
        </authorList>
    </citation>
    <scope>NUCLEOTIDE SEQUENCE</scope>
</reference>
<feature type="region of interest" description="Disordered" evidence="1">
    <location>
        <begin position="1"/>
        <end position="179"/>
    </location>
</feature>
<evidence type="ECO:0000313" key="2">
    <source>
        <dbReference type="EMBL" id="JAT76578.1"/>
    </source>
</evidence>
<sequence length="347" mass="35337">MGGCPAKVPPPATPHPASPPGTTDPGALRPRQAGRPARAPRAAAALAAGPGPAASSRSRREGSRRPRRRLAPPGAARLPQGLPLRGGGARGLSLPLPAALPAGPLPALRPGPPPAGPHRGAGRSAHPGRAGAGAGGAPRRTRRAGRLPRLAAAPRARRRPARGVRGGGPHSQRAHPRRLRLQAAGVVVYLGRAGAGGEGRADAAAAPAAAGPRRGRHPAARRRRAVPAVQKRAQEPGPAGADGVRLLLHLRAPPRQRGGRLPRDPGARQAGGHLEALPRHVTGWGGGAALAAARALFWISASLQLQSGCPLPSLGILSPKPHIFASPYTYTKSLTLRIFSSKAKDGK</sequence>
<feature type="compositionally biased region" description="Low complexity" evidence="1">
    <location>
        <begin position="20"/>
        <end position="56"/>
    </location>
</feature>
<feature type="compositionally biased region" description="Low complexity" evidence="1">
    <location>
        <begin position="91"/>
        <end position="102"/>
    </location>
</feature>
<gene>
    <name evidence="2" type="ORF">g.35456</name>
</gene>
<feature type="compositionally biased region" description="Low complexity" evidence="1">
    <location>
        <begin position="202"/>
        <end position="212"/>
    </location>
</feature>
<proteinExistence type="predicted"/>
<feature type="compositionally biased region" description="Basic residues" evidence="1">
    <location>
        <begin position="213"/>
        <end position="225"/>
    </location>
</feature>
<feature type="compositionally biased region" description="Pro residues" evidence="1">
    <location>
        <begin position="7"/>
        <end position="19"/>
    </location>
</feature>